<organism evidence="14 15">
    <name type="scientific">Chrysophaeum taylorii</name>
    <dbReference type="NCBI Taxonomy" id="2483200"/>
    <lineage>
        <taxon>Eukaryota</taxon>
        <taxon>Sar</taxon>
        <taxon>Stramenopiles</taxon>
        <taxon>Ochrophyta</taxon>
        <taxon>Pelagophyceae</taxon>
        <taxon>Pelagomonadales</taxon>
        <taxon>Pelagomonadaceae</taxon>
        <taxon>Chrysophaeum</taxon>
    </lineage>
</organism>
<keyword evidence="2 10" id="KW-0547">Nucleotide-binding</keyword>
<dbReference type="EMBL" id="JAQMWT010000446">
    <property type="protein sequence ID" value="KAJ8601162.1"/>
    <property type="molecule type" value="Genomic_DNA"/>
</dbReference>
<comment type="catalytic activity">
    <reaction evidence="7">
        <text>L-seryl-[protein] + ATP = O-phospho-L-seryl-[protein] + ADP + H(+)</text>
        <dbReference type="Rhea" id="RHEA:17989"/>
        <dbReference type="Rhea" id="RHEA-COMP:9863"/>
        <dbReference type="Rhea" id="RHEA-COMP:11604"/>
        <dbReference type="ChEBI" id="CHEBI:15378"/>
        <dbReference type="ChEBI" id="CHEBI:29999"/>
        <dbReference type="ChEBI" id="CHEBI:30616"/>
        <dbReference type="ChEBI" id="CHEBI:83421"/>
        <dbReference type="ChEBI" id="CHEBI:456216"/>
        <dbReference type="EC" id="2.7.12.2"/>
    </reaction>
</comment>
<dbReference type="EC" id="2.7.12.2" evidence="6"/>
<feature type="compositionally biased region" description="Acidic residues" evidence="11">
    <location>
        <begin position="378"/>
        <end position="394"/>
    </location>
</feature>
<dbReference type="PANTHER" id="PTHR48013:SF9">
    <property type="entry name" value="DUAL SPECIFICITY MITOGEN-ACTIVATED PROTEIN KINASE KINASE 5"/>
    <property type="match status" value="1"/>
</dbReference>
<feature type="region of interest" description="Disordered" evidence="11">
    <location>
        <begin position="326"/>
        <end position="394"/>
    </location>
</feature>
<keyword evidence="12" id="KW-0472">Membrane</keyword>
<dbReference type="Proteomes" id="UP001230188">
    <property type="component" value="Unassembled WGS sequence"/>
</dbReference>
<evidence type="ECO:0000256" key="6">
    <source>
        <dbReference type="ARBA" id="ARBA00038999"/>
    </source>
</evidence>
<evidence type="ECO:0000313" key="14">
    <source>
        <dbReference type="EMBL" id="KAJ8601162.1"/>
    </source>
</evidence>
<keyword evidence="1" id="KW-0808">Transferase</keyword>
<comment type="caution">
    <text evidence="14">The sequence shown here is derived from an EMBL/GenBank/DDBJ whole genome shotgun (WGS) entry which is preliminary data.</text>
</comment>
<dbReference type="PROSITE" id="PS50011">
    <property type="entry name" value="PROTEIN_KINASE_DOM"/>
    <property type="match status" value="1"/>
</dbReference>
<protein>
    <recommendedName>
        <fullName evidence="6">mitogen-activated protein kinase kinase</fullName>
        <ecNumber evidence="6">2.7.12.2</ecNumber>
    </recommendedName>
</protein>
<dbReference type="InterPro" id="IPR000719">
    <property type="entry name" value="Prot_kinase_dom"/>
</dbReference>
<accession>A0AAD7UBX7</accession>
<dbReference type="PROSITE" id="PS00107">
    <property type="entry name" value="PROTEIN_KINASE_ATP"/>
    <property type="match status" value="1"/>
</dbReference>
<evidence type="ECO:0000256" key="1">
    <source>
        <dbReference type="ARBA" id="ARBA00022679"/>
    </source>
</evidence>
<keyword evidence="15" id="KW-1185">Reference proteome</keyword>
<feature type="transmembrane region" description="Helical" evidence="12">
    <location>
        <begin position="142"/>
        <end position="159"/>
    </location>
</feature>
<evidence type="ECO:0000256" key="11">
    <source>
        <dbReference type="SAM" id="MobiDB-lite"/>
    </source>
</evidence>
<sequence>MEAIRFERSELDDTIGRMGSTISSEGVSINATGLTVDGERMRGLSLGDIELEGMIGKGCSSVVRKARDKKNKVYAVKIFKIFDVHRRHQLMKEVRILFGLDCQALVHFFGAYLDDARVGVILEFMDLGSLDRVFAKRPPERIVSLILFPVLWGLAYLHFERRMHRDVKPANALVNSRGEVKLSDFGISRQVDDAARTMVGTFRYMSPERLDGADYSFEADVWSLGILALDAFDPVFATNSTPLDIVQHLKEKGNGLATAALRKHCVSTGFIRFVEACLRTNPNDRPACDALLQDPWLNAPRFWHHSDVSLDRAADLLKPWLLANLPPPTRSPPSPPFSSKYGGGGLAPDPLNQTFHGDDDDDDDDDGTYHDLAKTIQDDYDSDDDDDDASTPPS</sequence>
<feature type="binding site" evidence="10">
    <location>
        <position position="77"/>
    </location>
    <ligand>
        <name>ATP</name>
        <dbReference type="ChEBI" id="CHEBI:30616"/>
    </ligand>
</feature>
<dbReference type="InterPro" id="IPR011009">
    <property type="entry name" value="Kinase-like_dom_sf"/>
</dbReference>
<name>A0AAD7UBX7_9STRA</name>
<reference evidence="14" key="1">
    <citation type="submission" date="2023-01" db="EMBL/GenBank/DDBJ databases">
        <title>Metagenome sequencing of chrysophaentin producing Chrysophaeum taylorii.</title>
        <authorList>
            <person name="Davison J."/>
            <person name="Bewley C."/>
        </authorList>
    </citation>
    <scope>NUCLEOTIDE SEQUENCE</scope>
    <source>
        <strain evidence="14">NIES-1699</strain>
    </source>
</reference>
<feature type="compositionally biased region" description="Basic and acidic residues" evidence="11">
    <location>
        <begin position="367"/>
        <end position="377"/>
    </location>
</feature>
<dbReference type="AlphaFoldDB" id="A0AAD7UBX7"/>
<gene>
    <name evidence="14" type="ORF">CTAYLR_008282</name>
</gene>
<dbReference type="InterPro" id="IPR017441">
    <property type="entry name" value="Protein_kinase_ATP_BS"/>
</dbReference>
<dbReference type="SUPFAM" id="SSF56112">
    <property type="entry name" value="Protein kinase-like (PK-like)"/>
    <property type="match status" value="1"/>
</dbReference>
<evidence type="ECO:0000256" key="2">
    <source>
        <dbReference type="ARBA" id="ARBA00022741"/>
    </source>
</evidence>
<evidence type="ECO:0000256" key="7">
    <source>
        <dbReference type="ARBA" id="ARBA00049014"/>
    </source>
</evidence>
<dbReference type="GO" id="GO:0005524">
    <property type="term" value="F:ATP binding"/>
    <property type="evidence" value="ECO:0007669"/>
    <property type="project" value="UniProtKB-UniRule"/>
</dbReference>
<dbReference type="SMART" id="SM00220">
    <property type="entry name" value="S_TKc"/>
    <property type="match status" value="1"/>
</dbReference>
<comment type="catalytic activity">
    <reaction evidence="9">
        <text>L-tyrosyl-[protein] + ATP = O-phospho-L-tyrosyl-[protein] + ADP + H(+)</text>
        <dbReference type="Rhea" id="RHEA:10596"/>
        <dbReference type="Rhea" id="RHEA-COMP:10136"/>
        <dbReference type="Rhea" id="RHEA-COMP:20101"/>
        <dbReference type="ChEBI" id="CHEBI:15378"/>
        <dbReference type="ChEBI" id="CHEBI:30616"/>
        <dbReference type="ChEBI" id="CHEBI:46858"/>
        <dbReference type="ChEBI" id="CHEBI:61978"/>
        <dbReference type="ChEBI" id="CHEBI:456216"/>
        <dbReference type="EC" id="2.7.12.2"/>
    </reaction>
</comment>
<evidence type="ECO:0000256" key="5">
    <source>
        <dbReference type="ARBA" id="ARBA00038035"/>
    </source>
</evidence>
<dbReference type="Pfam" id="PF00069">
    <property type="entry name" value="Pkinase"/>
    <property type="match status" value="1"/>
</dbReference>
<dbReference type="GO" id="GO:0004708">
    <property type="term" value="F:MAP kinase kinase activity"/>
    <property type="evidence" value="ECO:0007669"/>
    <property type="project" value="UniProtKB-EC"/>
</dbReference>
<evidence type="ECO:0000256" key="12">
    <source>
        <dbReference type="SAM" id="Phobius"/>
    </source>
</evidence>
<evidence type="ECO:0000259" key="13">
    <source>
        <dbReference type="PROSITE" id="PS50011"/>
    </source>
</evidence>
<evidence type="ECO:0000256" key="3">
    <source>
        <dbReference type="ARBA" id="ARBA00022777"/>
    </source>
</evidence>
<keyword evidence="4 10" id="KW-0067">ATP-binding</keyword>
<evidence type="ECO:0000256" key="10">
    <source>
        <dbReference type="PROSITE-ProRule" id="PRU10141"/>
    </source>
</evidence>
<evidence type="ECO:0000256" key="9">
    <source>
        <dbReference type="ARBA" id="ARBA00051693"/>
    </source>
</evidence>
<comment type="catalytic activity">
    <reaction evidence="8">
        <text>L-threonyl-[protein] + ATP = O-phospho-L-threonyl-[protein] + ADP + H(+)</text>
        <dbReference type="Rhea" id="RHEA:46608"/>
        <dbReference type="Rhea" id="RHEA-COMP:11060"/>
        <dbReference type="Rhea" id="RHEA-COMP:11605"/>
        <dbReference type="ChEBI" id="CHEBI:15378"/>
        <dbReference type="ChEBI" id="CHEBI:30013"/>
        <dbReference type="ChEBI" id="CHEBI:30616"/>
        <dbReference type="ChEBI" id="CHEBI:61977"/>
        <dbReference type="ChEBI" id="CHEBI:456216"/>
        <dbReference type="EC" id="2.7.12.2"/>
    </reaction>
</comment>
<feature type="domain" description="Protein kinase" evidence="13">
    <location>
        <begin position="49"/>
        <end position="297"/>
    </location>
</feature>
<evidence type="ECO:0000256" key="8">
    <source>
        <dbReference type="ARBA" id="ARBA00049299"/>
    </source>
</evidence>
<keyword evidence="12" id="KW-1133">Transmembrane helix</keyword>
<evidence type="ECO:0000256" key="4">
    <source>
        <dbReference type="ARBA" id="ARBA00022840"/>
    </source>
</evidence>
<comment type="similarity">
    <text evidence="5">Belongs to the protein kinase superfamily. STE Ser/Thr protein kinase family. MAP kinase kinase subfamily.</text>
</comment>
<dbReference type="PANTHER" id="PTHR48013">
    <property type="entry name" value="DUAL SPECIFICITY MITOGEN-ACTIVATED PROTEIN KINASE KINASE 5-RELATED"/>
    <property type="match status" value="1"/>
</dbReference>
<feature type="compositionally biased region" description="Pro residues" evidence="11">
    <location>
        <begin position="326"/>
        <end position="336"/>
    </location>
</feature>
<dbReference type="Gene3D" id="1.10.510.10">
    <property type="entry name" value="Transferase(Phosphotransferase) domain 1"/>
    <property type="match status" value="1"/>
</dbReference>
<proteinExistence type="inferred from homology"/>
<evidence type="ECO:0000313" key="15">
    <source>
        <dbReference type="Proteomes" id="UP001230188"/>
    </source>
</evidence>
<keyword evidence="12" id="KW-0812">Transmembrane</keyword>
<keyword evidence="3" id="KW-0418">Kinase</keyword>